<proteinExistence type="inferred from homology"/>
<dbReference type="InterPro" id="IPR001353">
    <property type="entry name" value="Proteasome_sua/b"/>
</dbReference>
<dbReference type="Gene3D" id="3.60.20.10">
    <property type="entry name" value="Glutamine Phosphoribosylpyrophosphate, subunit 1, domain 1"/>
    <property type="match status" value="1"/>
</dbReference>
<dbReference type="PROSITE" id="PS51475">
    <property type="entry name" value="PROTEASOME_ALPHA_2"/>
    <property type="match status" value="1"/>
</dbReference>
<dbReference type="AlphaFoldDB" id="A0A7M4E6B5"/>
<keyword evidence="9" id="KW-0325">Glycoprotein</keyword>
<dbReference type="GeneTree" id="ENSGT00550000074807"/>
<evidence type="ECO:0000256" key="9">
    <source>
        <dbReference type="ARBA" id="ARBA00023180"/>
    </source>
</evidence>
<evidence type="ECO:0000313" key="15">
    <source>
        <dbReference type="Proteomes" id="UP000594220"/>
    </source>
</evidence>
<keyword evidence="10" id="KW-0539">Nucleus</keyword>
<evidence type="ECO:0000256" key="10">
    <source>
        <dbReference type="ARBA" id="ARBA00023242"/>
    </source>
</evidence>
<comment type="subcellular location">
    <subcellularLocation>
        <location evidence="3">Cytoplasm</location>
    </subcellularLocation>
    <subcellularLocation>
        <location evidence="2">Nucleus</location>
    </subcellularLocation>
</comment>
<gene>
    <name evidence="14" type="primary">PSMA6</name>
</gene>
<evidence type="ECO:0000256" key="4">
    <source>
        <dbReference type="ARBA" id="ARBA00021332"/>
    </source>
</evidence>
<dbReference type="Pfam" id="PF16953">
    <property type="entry name" value="PRORP"/>
    <property type="match status" value="1"/>
</dbReference>
<evidence type="ECO:0000256" key="12">
    <source>
        <dbReference type="PROSITE-ProRule" id="PRU00808"/>
    </source>
</evidence>
<dbReference type="InterPro" id="IPR031595">
    <property type="entry name" value="PRORP_C"/>
</dbReference>
<dbReference type="SUPFAM" id="SSF56235">
    <property type="entry name" value="N-terminal nucleophile aminohydrolases (Ntn hydrolases)"/>
    <property type="match status" value="1"/>
</dbReference>
<evidence type="ECO:0000256" key="2">
    <source>
        <dbReference type="ARBA" id="ARBA00004123"/>
    </source>
</evidence>
<evidence type="ECO:0000256" key="3">
    <source>
        <dbReference type="ARBA" id="ARBA00004496"/>
    </source>
</evidence>
<dbReference type="InterPro" id="IPR029055">
    <property type="entry name" value="Ntn_hydrolases_N"/>
</dbReference>
<dbReference type="Pfam" id="PF00227">
    <property type="entry name" value="Proteasome"/>
    <property type="match status" value="1"/>
</dbReference>
<sequence>MEPKAPSFHRITAVTCTISSSAKEFGGSADWLRRPSLRSLLGIDCSAASQLLWTLALCIPGEKWTGHLTSIENGCGCPVCNQVLETIELSEKEYNILKEKVMKDVMQGNNTFRNTTPQLFDVISYFAQQNLRLLVLSRKHLMKGFQTWNGNALTAMQREVDFFFTADVTQDDPFLLYATLHSGNHLATGTPVDAFSLGHKQDNFYEYAFKAINQGGLTSVAVRGKDSAVIVTQKKVPDKLLDSSTVTHLFRITENIGCVMTGMTADSRSQVQRARYEAANWKYKYGYDIPVDMLCKRIADISQVYTQNAEMRPLGCCMILIGVDEEHGPQVYKCDPAGYYCGFKATAAGVKQTESTSFLEKKVKKKFDWTYEQTVETAITCLSTVLSIDFKPSEIEVGVVTVENPKFRILTEAEIDTHLVALAERD</sequence>
<dbReference type="InterPro" id="IPR034642">
    <property type="entry name" value="Proteasome_subunit_alpha6"/>
</dbReference>
<accession>A0A7M4E6B5</accession>
<reference evidence="14" key="2">
    <citation type="submission" date="2025-09" db="UniProtKB">
        <authorList>
            <consortium name="Ensembl"/>
        </authorList>
    </citation>
    <scope>IDENTIFICATION</scope>
</reference>
<keyword evidence="8" id="KW-0007">Acetylation</keyword>
<reference evidence="14" key="1">
    <citation type="submission" date="2025-08" db="UniProtKB">
        <authorList>
            <consortium name="Ensembl"/>
        </authorList>
    </citation>
    <scope>IDENTIFICATION</scope>
</reference>
<keyword evidence="15" id="KW-1185">Reference proteome</keyword>
<dbReference type="InterPro" id="IPR023332">
    <property type="entry name" value="Proteasome_alpha-type"/>
</dbReference>
<protein>
    <recommendedName>
        <fullName evidence="4">Proteasome subunit alpha type-6</fullName>
    </recommendedName>
</protein>
<dbReference type="GO" id="GO:0051603">
    <property type="term" value="P:proteolysis involved in protein catabolic process"/>
    <property type="evidence" value="ECO:0007669"/>
    <property type="project" value="InterPro"/>
</dbReference>
<dbReference type="PANTHER" id="PTHR11599">
    <property type="entry name" value="PROTEASOME SUBUNIT ALPHA/BETA"/>
    <property type="match status" value="1"/>
</dbReference>
<evidence type="ECO:0000256" key="6">
    <source>
        <dbReference type="ARBA" id="ARBA00022553"/>
    </source>
</evidence>
<comment type="subunit">
    <text evidence="11">The 26S proteasome consists of a 20S proteasome core and two 19S regulatory subunits. The 20S proteasome core is a barrel-shaped complex made of 28 subunits that are arranged in four stacked rings. The two outer rings are each formed by seven alpha subunits, and the two inner rings are formed by seven beta subunits. The proteolytic activity is exerted by three beta-subunits PSMB5, PSMB6 and PSMB7. Interacts with ALKBH4.</text>
</comment>
<organism evidence="14 15">
    <name type="scientific">Crocodylus porosus</name>
    <name type="common">Saltwater crocodile</name>
    <name type="synonym">Estuarine crocodile</name>
    <dbReference type="NCBI Taxonomy" id="8502"/>
    <lineage>
        <taxon>Eukaryota</taxon>
        <taxon>Metazoa</taxon>
        <taxon>Chordata</taxon>
        <taxon>Craniata</taxon>
        <taxon>Vertebrata</taxon>
        <taxon>Euteleostomi</taxon>
        <taxon>Archelosauria</taxon>
        <taxon>Archosauria</taxon>
        <taxon>Crocodylia</taxon>
        <taxon>Longirostres</taxon>
        <taxon>Crocodylidae</taxon>
        <taxon>Crocodylus</taxon>
    </lineage>
</organism>
<keyword evidence="5" id="KW-0963">Cytoplasm</keyword>
<dbReference type="InterPro" id="IPR050115">
    <property type="entry name" value="Proteasome_alpha"/>
</dbReference>
<comment type="similarity">
    <text evidence="12">Belongs to the peptidase T1A family.</text>
</comment>
<dbReference type="GO" id="GO:0019773">
    <property type="term" value="C:proteasome core complex, alpha-subunit complex"/>
    <property type="evidence" value="ECO:0007669"/>
    <property type="project" value="UniProtKB-UniRule"/>
</dbReference>
<dbReference type="FunFam" id="3.60.20.10:FF:000020">
    <property type="entry name" value="Proteasome subunit alpha type"/>
    <property type="match status" value="1"/>
</dbReference>
<dbReference type="Ensembl" id="ENSCPRT00005005970.1">
    <property type="protein sequence ID" value="ENSCPRP00005005106.1"/>
    <property type="gene ID" value="ENSCPRG00005003666.1"/>
</dbReference>
<keyword evidence="7 12" id="KW-0647">Proteasome</keyword>
<evidence type="ECO:0000259" key="13">
    <source>
        <dbReference type="Pfam" id="PF16953"/>
    </source>
</evidence>
<comment type="function">
    <text evidence="1">Component of the 20S core proteasome complex involved in the proteolytic degradation of most intracellular proteins. This complex plays numerous essential roles within the cell by associating with different regulatory particles. Associated with two 19S regulatory particles, forms the 26S proteasome and thus participates in the ATP-dependent degradation of ubiquitinated proteins. The 26S proteasome plays a key role in the maintenance of protein homeostasis by removing misfolded or damaged proteins that could impair cellular functions, and by removing proteins whose functions are no longer required. Associated with the PA200 or PA28, the 20S proteasome mediates ubiquitin-independent protein degradation. This type of proteolysis is required in several pathways including spermatogenesis (20S-PA200 complex) or generation of a subset of MHC class I-presented antigenic peptides (20S-PA28 complex).</text>
</comment>
<evidence type="ECO:0000313" key="14">
    <source>
        <dbReference type="Ensembl" id="ENSCPRP00005005106.1"/>
    </source>
</evidence>
<evidence type="ECO:0000256" key="1">
    <source>
        <dbReference type="ARBA" id="ARBA00003876"/>
    </source>
</evidence>
<dbReference type="GO" id="GO:0005737">
    <property type="term" value="C:cytoplasm"/>
    <property type="evidence" value="ECO:0007669"/>
    <property type="project" value="UniProtKB-SubCell"/>
</dbReference>
<feature type="domain" description="PRORP" evidence="13">
    <location>
        <begin position="119"/>
        <end position="185"/>
    </location>
</feature>
<evidence type="ECO:0000256" key="11">
    <source>
        <dbReference type="ARBA" id="ARBA00062366"/>
    </source>
</evidence>
<evidence type="ECO:0000256" key="5">
    <source>
        <dbReference type="ARBA" id="ARBA00022490"/>
    </source>
</evidence>
<evidence type="ECO:0000256" key="8">
    <source>
        <dbReference type="ARBA" id="ARBA00022990"/>
    </source>
</evidence>
<name>A0A7M4E6B5_CROPO</name>
<evidence type="ECO:0000256" key="7">
    <source>
        <dbReference type="ARBA" id="ARBA00022942"/>
    </source>
</evidence>
<dbReference type="CDD" id="cd03754">
    <property type="entry name" value="proteasome_alpha_type_6"/>
    <property type="match status" value="1"/>
</dbReference>
<keyword evidence="6" id="KW-0597">Phosphoprotein</keyword>
<dbReference type="Proteomes" id="UP000594220">
    <property type="component" value="Unplaced"/>
</dbReference>
<dbReference type="GO" id="GO:0005634">
    <property type="term" value="C:nucleus"/>
    <property type="evidence" value="ECO:0007669"/>
    <property type="project" value="UniProtKB-SubCell"/>
</dbReference>